<dbReference type="Proteomes" id="UP000016930">
    <property type="component" value="Unassembled WGS sequence"/>
</dbReference>
<accession>M2RBP3</accession>
<dbReference type="EMBL" id="KB445799">
    <property type="protein sequence ID" value="EMD35827.1"/>
    <property type="molecule type" value="Genomic_DNA"/>
</dbReference>
<gene>
    <name evidence="1" type="ORF">CERSUDRAFT_96050</name>
</gene>
<dbReference type="HOGENOM" id="CLU_1402270_0_0_1"/>
<organism evidence="1 2">
    <name type="scientific">Ceriporiopsis subvermispora (strain B)</name>
    <name type="common">White-rot fungus</name>
    <name type="synonym">Gelatoporia subvermispora</name>
    <dbReference type="NCBI Taxonomy" id="914234"/>
    <lineage>
        <taxon>Eukaryota</taxon>
        <taxon>Fungi</taxon>
        <taxon>Dikarya</taxon>
        <taxon>Basidiomycota</taxon>
        <taxon>Agaricomycotina</taxon>
        <taxon>Agaricomycetes</taxon>
        <taxon>Polyporales</taxon>
        <taxon>Gelatoporiaceae</taxon>
        <taxon>Gelatoporia</taxon>
    </lineage>
</organism>
<keyword evidence="2" id="KW-1185">Reference proteome</keyword>
<reference evidence="1 2" key="1">
    <citation type="journal article" date="2012" name="Proc. Natl. Acad. Sci. U.S.A.">
        <title>Comparative genomics of Ceriporiopsis subvermispora and Phanerochaete chrysosporium provide insight into selective ligninolysis.</title>
        <authorList>
            <person name="Fernandez-Fueyo E."/>
            <person name="Ruiz-Duenas F.J."/>
            <person name="Ferreira P."/>
            <person name="Floudas D."/>
            <person name="Hibbett D.S."/>
            <person name="Canessa P."/>
            <person name="Larrondo L.F."/>
            <person name="James T.Y."/>
            <person name="Seelenfreund D."/>
            <person name="Lobos S."/>
            <person name="Polanco R."/>
            <person name="Tello M."/>
            <person name="Honda Y."/>
            <person name="Watanabe T."/>
            <person name="Watanabe T."/>
            <person name="Ryu J.S."/>
            <person name="Kubicek C.P."/>
            <person name="Schmoll M."/>
            <person name="Gaskell J."/>
            <person name="Hammel K.E."/>
            <person name="St John F.J."/>
            <person name="Vanden Wymelenberg A."/>
            <person name="Sabat G."/>
            <person name="Splinter BonDurant S."/>
            <person name="Syed K."/>
            <person name="Yadav J.S."/>
            <person name="Doddapaneni H."/>
            <person name="Subramanian V."/>
            <person name="Lavin J.L."/>
            <person name="Oguiza J.A."/>
            <person name="Perez G."/>
            <person name="Pisabarro A.G."/>
            <person name="Ramirez L."/>
            <person name="Santoyo F."/>
            <person name="Master E."/>
            <person name="Coutinho P.M."/>
            <person name="Henrissat B."/>
            <person name="Lombard V."/>
            <person name="Magnuson J.K."/>
            <person name="Kuees U."/>
            <person name="Hori C."/>
            <person name="Igarashi K."/>
            <person name="Samejima M."/>
            <person name="Held B.W."/>
            <person name="Barry K.W."/>
            <person name="LaButti K.M."/>
            <person name="Lapidus A."/>
            <person name="Lindquist E.A."/>
            <person name="Lucas S.M."/>
            <person name="Riley R."/>
            <person name="Salamov A.A."/>
            <person name="Hoffmeister D."/>
            <person name="Schwenk D."/>
            <person name="Hadar Y."/>
            <person name="Yarden O."/>
            <person name="de Vries R.P."/>
            <person name="Wiebenga A."/>
            <person name="Stenlid J."/>
            <person name="Eastwood D."/>
            <person name="Grigoriev I.V."/>
            <person name="Berka R.M."/>
            <person name="Blanchette R.A."/>
            <person name="Kersten P."/>
            <person name="Martinez A.T."/>
            <person name="Vicuna R."/>
            <person name="Cullen D."/>
        </authorList>
    </citation>
    <scope>NUCLEOTIDE SEQUENCE [LARGE SCALE GENOMIC DNA]</scope>
    <source>
        <strain evidence="1 2">B</strain>
    </source>
</reference>
<proteinExistence type="predicted"/>
<sequence length="194" mass="21188">MDTTVETLRISYCLARARNALNTLSSDLHVSRRSTENTPGGATFVRAVYDDNLRAVLATLKWLMEAIDTKDAPGGVVSGVAGGNFMSLLLGYIGLYYGCIDEILAILPAEPNTAVMTDPLEARGVEDPIIMIEGTSIRVVEVLEADDNEDELEGAFITWALSNAPAPLRAVRVLRYEGADKEHAFLSILRFVKW</sequence>
<protein>
    <submittedName>
        <fullName evidence="1">Uncharacterized protein</fullName>
    </submittedName>
</protein>
<evidence type="ECO:0000313" key="2">
    <source>
        <dbReference type="Proteomes" id="UP000016930"/>
    </source>
</evidence>
<name>M2RBP3_CERS8</name>
<evidence type="ECO:0000313" key="1">
    <source>
        <dbReference type="EMBL" id="EMD35827.1"/>
    </source>
</evidence>
<dbReference type="AlphaFoldDB" id="M2RBP3"/>